<gene>
    <name evidence="1" type="ORF">NUW58_g3318</name>
</gene>
<dbReference type="EMBL" id="JAPDGR010000497">
    <property type="protein sequence ID" value="KAJ2989735.1"/>
    <property type="molecule type" value="Genomic_DNA"/>
</dbReference>
<sequence>MTSSPLTTFPPFPQFASLPALAPFWSLTKPYLSTRLPCLDLFALASLVGAASLVTLLPSACQQSPPSPALNLYRRLEPARLNLVALSSQSTSSTDKLPVEEDDQEMEEELVALQFNEPLSWRAGKPIATGELLRRLEKLSKELSDMDQETVDKESLHKVAKDLAAHNLLAHKEAGVKAYVASCLVDVLKLCAPEAPFTPKQLKEIFTLFVKVILPALWHPSHAYNTQHKYVLASLADVKSILLINDVNNSEELLLELFSTFFDGISGSFKSSSGEQVAKDVEFHMTEVMVTLLDESASLPPSVLDVIMAQFLRAAPRAGHREKADATSTQTTLLPKEEPEAYVMAKTVCNSCPDRMARYVGQYFSDVIMDVSGKGGHANGHKDDDQSDDETAPSGPSEADFRELRKAHQLLRELWRAAPTVLPNVIPQVDAELSADNVSLRLLATETLGDMISGIGAAGPPPSPVLDPAAYPPLKLSDEVPDHPATSILTTPISPLAFAQTHPQAFQNFVGRRNDKSPLIRAAWTTAVGYIVSTSAGGIGLSREDESVFITGLRDKLIDNDEKVRLAAVTAIETFSFRDIVMKLAATGGITREGSVLFTLADRCRDKRSSVRIEAMALLGKLWGVASGEIAAGQEAVISALSGIPSRILNTFYANDLELNVLLERVVYECLVPLAFPPPPKTKVSKSSNGQSPSQTTNESNYDQDRIRAERVLLLVKDMDNNARKAFNALQARQPQFSKVLENLVRQCDAFNGGNPEGDADRIKQNLKRTAQYLGQFLPDPIRVEADLHGFANWHDRRSYQLVRFTVSPESDFKTMHRAIKELVKRVQGSPKPHILETLLPLLYRSAYILFNRSHLSTFMDCSKSDKDGLGAAAQEIATEISQHNPDLFKTHVGQICKDLIDGAPKPDQTNDTAMVETLKACSSYSRKYPGELPNDRKFTQALTSYALFGQSAKSAKYAVNVLMARKDDKSLVSATDLLQRVTKDWGYGSSHFLNKLAAVAQLELLASTVTAEANDEILDMALKKVLFEVRTEAKESDPEWVSDAELNEECQVKSWALKLVVNRVRGVRDVEEAKEVAPPVFKLLRTLLKAQGELCKTKDTPKHHKARLRLLAGQFLLKLCTSKHFEELLSPADFNQLALLTQDSCTSVRRLFVEKLQKYLVQNRLRPRFYTIIFLTAFEPHTEFKGQIETWIRSRARFFREGKQNVMESTMGRLISLLAHHPDFSPEPEELVDHARYLLFYVSNVATEANFGMIFKYAERVKQTLDGIDPSKSERLYILSDLAQSLLRKWQDRKNWSFQAFSGKIGLPVGLYTALPNHQAAQEIAEKQYLPEEVDEQLDDLLRSVDKKKKRKNVDERAEGQPVQKKAKAPVQKSAAKVKAPRPSKSSSSRAAGKAKTPTRAKKSKAPSSPAPESADRRRSGRTRQSSSYVERDDSADDDDMLEGVAKWQYYDDRGNPIAQEDDEDEDTSSALSDLSEDEAEAMDEDGDETEKISEPLPVDQEDSELSDIEDEEPEEEIPPPPPSKPTGRKGRSAAPKTAETKSIPSRPAVKDGTPKGKSTAASAAKSSPAPKARPASTRATRSRRAVAEENEADGDSE</sequence>
<evidence type="ECO:0000313" key="1">
    <source>
        <dbReference type="EMBL" id="KAJ2989735.1"/>
    </source>
</evidence>
<protein>
    <submittedName>
        <fullName evidence="1">Uncharacterized protein</fullName>
    </submittedName>
</protein>
<dbReference type="Proteomes" id="UP001143856">
    <property type="component" value="Unassembled WGS sequence"/>
</dbReference>
<accession>A0ACC1PBH8</accession>
<evidence type="ECO:0000313" key="2">
    <source>
        <dbReference type="Proteomes" id="UP001143856"/>
    </source>
</evidence>
<comment type="caution">
    <text evidence="1">The sequence shown here is derived from an EMBL/GenBank/DDBJ whole genome shotgun (WGS) entry which is preliminary data.</text>
</comment>
<keyword evidence="2" id="KW-1185">Reference proteome</keyword>
<proteinExistence type="predicted"/>
<name>A0ACC1PBH8_9PEZI</name>
<organism evidence="1 2">
    <name type="scientific">Xylaria curta</name>
    <dbReference type="NCBI Taxonomy" id="42375"/>
    <lineage>
        <taxon>Eukaryota</taxon>
        <taxon>Fungi</taxon>
        <taxon>Dikarya</taxon>
        <taxon>Ascomycota</taxon>
        <taxon>Pezizomycotina</taxon>
        <taxon>Sordariomycetes</taxon>
        <taxon>Xylariomycetidae</taxon>
        <taxon>Xylariales</taxon>
        <taxon>Xylariaceae</taxon>
        <taxon>Xylaria</taxon>
    </lineage>
</organism>
<reference evidence="1" key="1">
    <citation type="submission" date="2022-10" db="EMBL/GenBank/DDBJ databases">
        <title>Genome Sequence of Xylaria curta.</title>
        <authorList>
            <person name="Buettner E."/>
        </authorList>
    </citation>
    <scope>NUCLEOTIDE SEQUENCE</scope>
    <source>
        <strain evidence="1">Babe10</strain>
    </source>
</reference>